<reference evidence="8" key="1">
    <citation type="submission" date="2020-10" db="EMBL/GenBank/DDBJ databases">
        <title>Unveiling of a novel bifunctional photoreceptor, Dualchrome1, isolated from a cosmopolitan green alga.</title>
        <authorList>
            <person name="Suzuki S."/>
            <person name="Kawachi M."/>
        </authorList>
    </citation>
    <scope>NUCLEOTIDE SEQUENCE</scope>
    <source>
        <strain evidence="8">NIES 2893</strain>
    </source>
</reference>
<evidence type="ECO:0000256" key="3">
    <source>
        <dbReference type="ARBA" id="ARBA00022692"/>
    </source>
</evidence>
<keyword evidence="3" id="KW-0812">Transmembrane</keyword>
<dbReference type="Gene3D" id="1.20.1510.10">
    <property type="entry name" value="Cation efflux protein transmembrane domain"/>
    <property type="match status" value="1"/>
</dbReference>
<dbReference type="Pfam" id="PF01545">
    <property type="entry name" value="Cation_efflux"/>
    <property type="match status" value="1"/>
</dbReference>
<dbReference type="AlphaFoldDB" id="A0A830HIF4"/>
<dbReference type="OrthoDB" id="435980at2759"/>
<keyword evidence="5" id="KW-0472">Membrane</keyword>
<evidence type="ECO:0000256" key="5">
    <source>
        <dbReference type="ARBA" id="ARBA00023136"/>
    </source>
</evidence>
<dbReference type="InterPro" id="IPR027469">
    <property type="entry name" value="Cation_efflux_TMD_sf"/>
</dbReference>
<keyword evidence="9" id="KW-1185">Reference proteome</keyword>
<dbReference type="SUPFAM" id="SSF161111">
    <property type="entry name" value="Cation efflux protein transmembrane domain-like"/>
    <property type="match status" value="1"/>
</dbReference>
<dbReference type="InterPro" id="IPR050291">
    <property type="entry name" value="CDF_Transporter"/>
</dbReference>
<dbReference type="PANTHER" id="PTHR43840">
    <property type="entry name" value="MITOCHONDRIAL METAL TRANSPORTER 1-RELATED"/>
    <property type="match status" value="1"/>
</dbReference>
<dbReference type="Gene3D" id="3.30.70.1350">
    <property type="entry name" value="Cation efflux protein, cytoplasmic domain"/>
    <property type="match status" value="1"/>
</dbReference>
<evidence type="ECO:0000256" key="4">
    <source>
        <dbReference type="ARBA" id="ARBA00022989"/>
    </source>
</evidence>
<organism evidence="8 9">
    <name type="scientific">Pycnococcus provasolii</name>
    <dbReference type="NCBI Taxonomy" id="41880"/>
    <lineage>
        <taxon>Eukaryota</taxon>
        <taxon>Viridiplantae</taxon>
        <taxon>Chlorophyta</taxon>
        <taxon>Pseudoscourfieldiophyceae</taxon>
        <taxon>Pseudoscourfieldiales</taxon>
        <taxon>Pycnococcaceae</taxon>
        <taxon>Pycnococcus</taxon>
    </lineage>
</organism>
<dbReference type="InterPro" id="IPR036837">
    <property type="entry name" value="Cation_efflux_CTD_sf"/>
</dbReference>
<proteinExistence type="predicted"/>
<dbReference type="SUPFAM" id="SSF160240">
    <property type="entry name" value="Cation efflux protein cytoplasmic domain-like"/>
    <property type="match status" value="1"/>
</dbReference>
<evidence type="ECO:0000313" key="8">
    <source>
        <dbReference type="EMBL" id="GHP05059.1"/>
    </source>
</evidence>
<evidence type="ECO:0000256" key="1">
    <source>
        <dbReference type="ARBA" id="ARBA00004141"/>
    </source>
</evidence>
<evidence type="ECO:0000313" key="9">
    <source>
        <dbReference type="Proteomes" id="UP000660262"/>
    </source>
</evidence>
<comment type="caution">
    <text evidence="8">The sequence shown here is derived from an EMBL/GenBank/DDBJ whole genome shotgun (WGS) entry which is preliminary data.</text>
</comment>
<gene>
    <name evidence="8" type="ORF">PPROV_000381100</name>
</gene>
<dbReference type="PANTHER" id="PTHR43840:SF15">
    <property type="entry name" value="MITOCHONDRIAL METAL TRANSPORTER 1-RELATED"/>
    <property type="match status" value="1"/>
</dbReference>
<evidence type="ECO:0000259" key="7">
    <source>
        <dbReference type="Pfam" id="PF16916"/>
    </source>
</evidence>
<dbReference type="InterPro" id="IPR058533">
    <property type="entry name" value="Cation_efflux_TM"/>
</dbReference>
<feature type="domain" description="Cation efflux protein transmembrane" evidence="6">
    <location>
        <begin position="1"/>
        <end position="175"/>
    </location>
</feature>
<dbReference type="GO" id="GO:0016020">
    <property type="term" value="C:membrane"/>
    <property type="evidence" value="ECO:0007669"/>
    <property type="project" value="UniProtKB-SubCell"/>
</dbReference>
<name>A0A830HIF4_9CHLO</name>
<evidence type="ECO:0000256" key="2">
    <source>
        <dbReference type="ARBA" id="ARBA00022448"/>
    </source>
</evidence>
<dbReference type="EMBL" id="BNJQ01000009">
    <property type="protein sequence ID" value="GHP05059.1"/>
    <property type="molecule type" value="Genomic_DNA"/>
</dbReference>
<evidence type="ECO:0000259" key="6">
    <source>
        <dbReference type="Pfam" id="PF01545"/>
    </source>
</evidence>
<protein>
    <recommendedName>
        <fullName evidence="10">Cation efflux protein cytoplasmic domain-containing protein</fullName>
    </recommendedName>
</protein>
<comment type="subcellular location">
    <subcellularLocation>
        <location evidence="1">Membrane</location>
        <topology evidence="1">Multi-pass membrane protein</topology>
    </subcellularLocation>
</comment>
<accession>A0A830HIF4</accession>
<keyword evidence="2" id="KW-0813">Transport</keyword>
<dbReference type="GO" id="GO:0008324">
    <property type="term" value="F:monoatomic cation transmembrane transporter activity"/>
    <property type="evidence" value="ECO:0007669"/>
    <property type="project" value="InterPro"/>
</dbReference>
<keyword evidence="4" id="KW-1133">Transmembrane helix</keyword>
<dbReference type="InterPro" id="IPR027470">
    <property type="entry name" value="Cation_efflux_CTD"/>
</dbReference>
<feature type="domain" description="Cation efflux protein cytoplasmic" evidence="7">
    <location>
        <begin position="185"/>
        <end position="256"/>
    </location>
</feature>
<dbReference type="NCBIfam" id="TIGR01297">
    <property type="entry name" value="CDF"/>
    <property type="match status" value="1"/>
</dbReference>
<evidence type="ECO:0008006" key="10">
    <source>
        <dbReference type="Google" id="ProtNLM"/>
    </source>
</evidence>
<dbReference type="InterPro" id="IPR002524">
    <property type="entry name" value="Cation_efflux"/>
</dbReference>
<dbReference type="Pfam" id="PF16916">
    <property type="entry name" value="ZT_dimer"/>
    <property type="match status" value="1"/>
</dbReference>
<dbReference type="Proteomes" id="UP000660262">
    <property type="component" value="Unassembled WGS sequence"/>
</dbReference>
<sequence length="380" mass="40193">MLADAAHSLGDLLGDGVTYWAIKEAQAAPSAMHPWGKGKMETLGTLGLAGVLVGTGGGLAYNGLQTLAEATTATATATGDPATPLWIAFAAAVGSIGAKEGLYQLTMANAAKSELMIANAWHHRSDALSSFAAAVGIGGAMSGMSLLDPVAGLFVSGLIVREGVKMGRGALRELLDEALEPSRMAPLRATVEAVDGVEGIAAIRARRMGPFLIMEVAIEVDELMSVSAAHDVAVSVSRSLRCRHEEVVNAFVSTEPRGSREILHRHALAVEGEEVALEVATQTPKAAKPRLEVESKIRDVLASDKYAAHMKLSRLTMHRLMTFDDAQWVVVIDVTFLDMSNFAEAPRLAHALKREVEGLPGVAEADVHADLTLSEFEESR</sequence>